<evidence type="ECO:0000256" key="8">
    <source>
        <dbReference type="ARBA" id="ARBA00023136"/>
    </source>
</evidence>
<reference evidence="12 13" key="1">
    <citation type="submission" date="2022-10" db="EMBL/GenBank/DDBJ databases">
        <title>Paucibacter sp. hw1 Genome sequencing.</title>
        <authorList>
            <person name="Park S."/>
        </authorList>
    </citation>
    <scope>NUCLEOTIDE SEQUENCE [LARGE SCALE GENOMIC DNA]</scope>
    <source>
        <strain evidence="13">hw1</strain>
    </source>
</reference>
<comment type="subcellular location">
    <subcellularLocation>
        <location evidence="1">Cell inner membrane</location>
        <topology evidence="1">Single-pass membrane protein</topology>
    </subcellularLocation>
</comment>
<evidence type="ECO:0000256" key="5">
    <source>
        <dbReference type="ARBA" id="ARBA00022519"/>
    </source>
</evidence>
<comment type="caution">
    <text evidence="12">The sequence shown here is derived from an EMBL/GenBank/DDBJ whole genome shotgun (WGS) entry which is preliminary data.</text>
</comment>
<name>A0ABT5KF19_9BURK</name>
<evidence type="ECO:0000256" key="2">
    <source>
        <dbReference type="ARBA" id="ARBA00021549"/>
    </source>
</evidence>
<dbReference type="Pfam" id="PF12019">
    <property type="entry name" value="GspH"/>
    <property type="match status" value="1"/>
</dbReference>
<evidence type="ECO:0000256" key="3">
    <source>
        <dbReference type="ARBA" id="ARBA00022475"/>
    </source>
</evidence>
<keyword evidence="13" id="KW-1185">Reference proteome</keyword>
<protein>
    <recommendedName>
        <fullName evidence="2">Type II secretion system protein H</fullName>
    </recommendedName>
    <alternativeName>
        <fullName evidence="10">General secretion pathway protein H</fullName>
    </alternativeName>
</protein>
<dbReference type="InterPro" id="IPR012902">
    <property type="entry name" value="N_methyl_site"/>
</dbReference>
<evidence type="ECO:0000313" key="13">
    <source>
        <dbReference type="Proteomes" id="UP001221189"/>
    </source>
</evidence>
<gene>
    <name evidence="12" type="ORF">PRZ03_08360</name>
</gene>
<evidence type="ECO:0000256" key="1">
    <source>
        <dbReference type="ARBA" id="ARBA00004377"/>
    </source>
</evidence>
<evidence type="ECO:0000259" key="11">
    <source>
        <dbReference type="Pfam" id="PF12019"/>
    </source>
</evidence>
<evidence type="ECO:0000256" key="7">
    <source>
        <dbReference type="ARBA" id="ARBA00022989"/>
    </source>
</evidence>
<dbReference type="PROSITE" id="PS00409">
    <property type="entry name" value="PROKAR_NTER_METHYL"/>
    <property type="match status" value="1"/>
</dbReference>
<dbReference type="InterPro" id="IPR022346">
    <property type="entry name" value="T2SS_GspH"/>
</dbReference>
<dbReference type="Pfam" id="PF07963">
    <property type="entry name" value="N_methyl"/>
    <property type="match status" value="1"/>
</dbReference>
<keyword evidence="3" id="KW-1003">Cell membrane</keyword>
<sequence>MLNMKHQFRGMTLIELMVTLTIAAVLMAVGAPAFSTWLQNTRIRTTAESIVSGLQYAKSEATTRNTTVRFQLTSSVDATCVLSLNGTSWVVDLADAGAANDSVEGSCNSAPSDTVQPAILQTRAGRDGSGNTTVTASASNVIFNGLGRLAPAPAAAITINVNNTNSDDDCAAGGGNLTCLRVLISPAGQVRMCNPRYPVGDPQAC</sequence>
<keyword evidence="4" id="KW-0488">Methylation</keyword>
<dbReference type="Gene3D" id="3.55.40.10">
    <property type="entry name" value="minor pseudopilin epsh domain"/>
    <property type="match status" value="1"/>
</dbReference>
<evidence type="ECO:0000256" key="4">
    <source>
        <dbReference type="ARBA" id="ARBA00022481"/>
    </source>
</evidence>
<keyword evidence="5" id="KW-0997">Cell inner membrane</keyword>
<dbReference type="Proteomes" id="UP001221189">
    <property type="component" value="Unassembled WGS sequence"/>
</dbReference>
<feature type="domain" description="General secretion pathway GspH" evidence="11">
    <location>
        <begin position="46"/>
        <end position="187"/>
    </location>
</feature>
<dbReference type="EMBL" id="JAQQXT010000004">
    <property type="protein sequence ID" value="MDC8771585.1"/>
    <property type="molecule type" value="Genomic_DNA"/>
</dbReference>
<evidence type="ECO:0000256" key="6">
    <source>
        <dbReference type="ARBA" id="ARBA00022692"/>
    </source>
</evidence>
<comment type="similarity">
    <text evidence="9">Belongs to the GSP H family.</text>
</comment>
<evidence type="ECO:0000313" key="12">
    <source>
        <dbReference type="EMBL" id="MDC8771585.1"/>
    </source>
</evidence>
<proteinExistence type="inferred from homology"/>
<keyword evidence="7" id="KW-1133">Transmembrane helix</keyword>
<keyword evidence="6" id="KW-0812">Transmembrane</keyword>
<dbReference type="RefSeq" id="WP_273599865.1">
    <property type="nucleotide sequence ID" value="NZ_JAQQXT010000004.1"/>
</dbReference>
<organism evidence="12 13">
    <name type="scientific">Roseateles albus</name>
    <dbReference type="NCBI Taxonomy" id="2987525"/>
    <lineage>
        <taxon>Bacteria</taxon>
        <taxon>Pseudomonadati</taxon>
        <taxon>Pseudomonadota</taxon>
        <taxon>Betaproteobacteria</taxon>
        <taxon>Burkholderiales</taxon>
        <taxon>Sphaerotilaceae</taxon>
        <taxon>Roseateles</taxon>
    </lineage>
</organism>
<evidence type="ECO:0000256" key="10">
    <source>
        <dbReference type="ARBA" id="ARBA00030775"/>
    </source>
</evidence>
<evidence type="ECO:0000256" key="9">
    <source>
        <dbReference type="ARBA" id="ARBA00025772"/>
    </source>
</evidence>
<dbReference type="InterPro" id="IPR045584">
    <property type="entry name" value="Pilin-like"/>
</dbReference>
<accession>A0ABT5KF19</accession>
<dbReference type="SUPFAM" id="SSF54523">
    <property type="entry name" value="Pili subunits"/>
    <property type="match status" value="1"/>
</dbReference>
<dbReference type="NCBIfam" id="TIGR02532">
    <property type="entry name" value="IV_pilin_GFxxxE"/>
    <property type="match status" value="1"/>
</dbReference>
<keyword evidence="8" id="KW-0472">Membrane</keyword>